<evidence type="ECO:0000313" key="4">
    <source>
        <dbReference type="Proteomes" id="UP000182658"/>
    </source>
</evidence>
<dbReference type="InParanoid" id="A0A1J7IXT0"/>
<feature type="transmembrane region" description="Helical" evidence="2">
    <location>
        <begin position="7"/>
        <end position="28"/>
    </location>
</feature>
<keyword evidence="4" id="KW-1185">Reference proteome</keyword>
<evidence type="ECO:0000256" key="1">
    <source>
        <dbReference type="SAM" id="MobiDB-lite"/>
    </source>
</evidence>
<dbReference type="EMBL" id="KV875095">
    <property type="protein sequence ID" value="OIW32535.1"/>
    <property type="molecule type" value="Genomic_DNA"/>
</dbReference>
<protein>
    <submittedName>
        <fullName evidence="3">Uncharacterized protein</fullName>
    </submittedName>
</protein>
<gene>
    <name evidence="3" type="ORF">CONLIGDRAFT_273629</name>
</gene>
<dbReference type="AlphaFoldDB" id="A0A1J7IXT0"/>
<reference evidence="3 4" key="1">
    <citation type="submission" date="2016-10" db="EMBL/GenBank/DDBJ databases">
        <title>Draft genome sequence of Coniochaeta ligniaria NRRL30616, a lignocellulolytic fungus for bioabatement of inhibitors in plant biomass hydrolysates.</title>
        <authorList>
            <consortium name="DOE Joint Genome Institute"/>
            <person name="Jimenez D.J."/>
            <person name="Hector R.E."/>
            <person name="Riley R."/>
            <person name="Sun H."/>
            <person name="Grigoriev I.V."/>
            <person name="Van Elsas J.D."/>
            <person name="Nichols N.N."/>
        </authorList>
    </citation>
    <scope>NUCLEOTIDE SEQUENCE [LARGE SCALE GENOMIC DNA]</scope>
    <source>
        <strain evidence="3 4">NRRL 30616</strain>
    </source>
</reference>
<dbReference type="Proteomes" id="UP000182658">
    <property type="component" value="Unassembled WGS sequence"/>
</dbReference>
<proteinExistence type="predicted"/>
<accession>A0A1J7IXT0</accession>
<keyword evidence="2" id="KW-0472">Membrane</keyword>
<keyword evidence="2" id="KW-1133">Transmembrane helix</keyword>
<feature type="compositionally biased region" description="Low complexity" evidence="1">
    <location>
        <begin position="126"/>
        <end position="154"/>
    </location>
</feature>
<dbReference type="OrthoDB" id="4492972at2759"/>
<evidence type="ECO:0000313" key="3">
    <source>
        <dbReference type="EMBL" id="OIW32535.1"/>
    </source>
</evidence>
<organism evidence="3 4">
    <name type="scientific">Coniochaeta ligniaria NRRL 30616</name>
    <dbReference type="NCBI Taxonomy" id="1408157"/>
    <lineage>
        <taxon>Eukaryota</taxon>
        <taxon>Fungi</taxon>
        <taxon>Dikarya</taxon>
        <taxon>Ascomycota</taxon>
        <taxon>Pezizomycotina</taxon>
        <taxon>Sordariomycetes</taxon>
        <taxon>Sordariomycetidae</taxon>
        <taxon>Coniochaetales</taxon>
        <taxon>Coniochaetaceae</taxon>
        <taxon>Coniochaeta</taxon>
    </lineage>
</organism>
<keyword evidence="2" id="KW-0812">Transmembrane</keyword>
<feature type="region of interest" description="Disordered" evidence="1">
    <location>
        <begin position="76"/>
        <end position="159"/>
    </location>
</feature>
<evidence type="ECO:0000256" key="2">
    <source>
        <dbReference type="SAM" id="Phobius"/>
    </source>
</evidence>
<sequence length="366" mass="38237">MPIPNPVYGLMVPFLCVVTLPLAIFAGITTTLAFSVLMFRVMVVYLDIAVSLVPQYLMGRSIDQRQSQAMTYMPNHSHIHHEGNHSPKSTPSGSDGTGPGSGHNTPPMMLPVGYLASGHRSPTRTAPHAHFASAPSSVISPSAGRRSRRGSMAGNSVTTSVGTITPVKEETAISEGSGGGWLAGGAGSSSFVMLQDQSGGGGGGNSAIVRDFEGVGGWRLASEDKTEDDDSDWANINSRLELPLERIRQQQHPGQHHYRTPSGHSGTVTPGEGSYLMMKGAKGRGSEVSAVAAAATEDVERDRDVTWGSAVVGGNQIAGSSGRASVSPNSSRVRIGQGVVTFSGVERVDGYFPSVSSPKSVRKGIL</sequence>
<name>A0A1J7IXT0_9PEZI</name>